<dbReference type="EMBL" id="JALNTZ010000002">
    <property type="protein sequence ID" value="KAJ3662238.1"/>
    <property type="molecule type" value="Genomic_DNA"/>
</dbReference>
<reference evidence="1" key="1">
    <citation type="journal article" date="2023" name="G3 (Bethesda)">
        <title>Whole genome assemblies of Zophobas morio and Tenebrio molitor.</title>
        <authorList>
            <person name="Kaur S."/>
            <person name="Stinson S.A."/>
            <person name="diCenzo G.C."/>
        </authorList>
    </citation>
    <scope>NUCLEOTIDE SEQUENCE</scope>
    <source>
        <strain evidence="1">QUZm001</strain>
    </source>
</reference>
<protein>
    <submittedName>
        <fullName evidence="1">Uncharacterized protein</fullName>
    </submittedName>
</protein>
<evidence type="ECO:0000313" key="2">
    <source>
        <dbReference type="Proteomes" id="UP001168821"/>
    </source>
</evidence>
<gene>
    <name evidence="1" type="ORF">Zmor_006594</name>
</gene>
<dbReference type="AlphaFoldDB" id="A0AA38IV47"/>
<proteinExistence type="predicted"/>
<name>A0AA38IV47_9CUCU</name>
<accession>A0AA38IV47</accession>
<evidence type="ECO:0000313" key="1">
    <source>
        <dbReference type="EMBL" id="KAJ3662238.1"/>
    </source>
</evidence>
<comment type="caution">
    <text evidence="1">The sequence shown here is derived from an EMBL/GenBank/DDBJ whole genome shotgun (WGS) entry which is preliminary data.</text>
</comment>
<keyword evidence="2" id="KW-1185">Reference proteome</keyword>
<dbReference type="Proteomes" id="UP001168821">
    <property type="component" value="Unassembled WGS sequence"/>
</dbReference>
<organism evidence="1 2">
    <name type="scientific">Zophobas morio</name>
    <dbReference type="NCBI Taxonomy" id="2755281"/>
    <lineage>
        <taxon>Eukaryota</taxon>
        <taxon>Metazoa</taxon>
        <taxon>Ecdysozoa</taxon>
        <taxon>Arthropoda</taxon>
        <taxon>Hexapoda</taxon>
        <taxon>Insecta</taxon>
        <taxon>Pterygota</taxon>
        <taxon>Neoptera</taxon>
        <taxon>Endopterygota</taxon>
        <taxon>Coleoptera</taxon>
        <taxon>Polyphaga</taxon>
        <taxon>Cucujiformia</taxon>
        <taxon>Tenebrionidae</taxon>
        <taxon>Zophobas</taxon>
    </lineage>
</organism>
<sequence>MIVASWMAIFFRTGSTVEREIARGRYGDLGKERSGGKRRVLNGFERTGIRKRYANRQKTQNGTYGSRSGLGVLVNLMRKWPQHFLSLEDFKKGSFFSAVWARRSRIYTGFRPVKIRSDTRFRSGGCL</sequence>